<dbReference type="InterPro" id="IPR032675">
    <property type="entry name" value="LRR_dom_sf"/>
</dbReference>
<feature type="transmembrane region" description="Helical" evidence="2">
    <location>
        <begin position="169"/>
        <end position="187"/>
    </location>
</feature>
<dbReference type="SUPFAM" id="SSF52047">
    <property type="entry name" value="RNI-like"/>
    <property type="match status" value="1"/>
</dbReference>
<dbReference type="EMBL" id="SMOL01000231">
    <property type="protein sequence ID" value="KAB2622912.1"/>
    <property type="molecule type" value="Genomic_DNA"/>
</dbReference>
<feature type="transmembrane region" description="Helical" evidence="2">
    <location>
        <begin position="313"/>
        <end position="333"/>
    </location>
</feature>
<evidence type="ECO:0000256" key="1">
    <source>
        <dbReference type="SAM" id="MobiDB-lite"/>
    </source>
</evidence>
<keyword evidence="2" id="KW-1133">Transmembrane helix</keyword>
<dbReference type="Gene3D" id="1.20.5.4130">
    <property type="match status" value="1"/>
</dbReference>
<dbReference type="InterPro" id="IPR025315">
    <property type="entry name" value="DUF4220"/>
</dbReference>
<reference evidence="4 5" key="1">
    <citation type="submission" date="2019-09" db="EMBL/GenBank/DDBJ databases">
        <authorList>
            <person name="Ou C."/>
        </authorList>
    </citation>
    <scope>NUCLEOTIDE SEQUENCE [LARGE SCALE GENOMIC DNA]</scope>
    <source>
        <strain evidence="4">S2</strain>
        <tissue evidence="4">Leaf</tissue>
    </source>
</reference>
<dbReference type="Pfam" id="PF04578">
    <property type="entry name" value="DUF594"/>
    <property type="match status" value="1"/>
</dbReference>
<reference evidence="5" key="2">
    <citation type="submission" date="2019-10" db="EMBL/GenBank/DDBJ databases">
        <title>A de novo genome assembly of a pear dwarfing rootstock.</title>
        <authorList>
            <person name="Wang F."/>
            <person name="Wang J."/>
            <person name="Li S."/>
            <person name="Zhang Y."/>
            <person name="Fang M."/>
            <person name="Ma L."/>
            <person name="Zhao Y."/>
            <person name="Jiang S."/>
        </authorList>
    </citation>
    <scope>NUCLEOTIDE SEQUENCE [LARGE SCALE GENOMIC DNA]</scope>
</reference>
<evidence type="ECO:0000313" key="4">
    <source>
        <dbReference type="EMBL" id="KAB2622912.1"/>
    </source>
</evidence>
<evidence type="ECO:0000313" key="5">
    <source>
        <dbReference type="Proteomes" id="UP000327157"/>
    </source>
</evidence>
<accession>A0A5N5H9U8</accession>
<protein>
    <recommendedName>
        <fullName evidence="3">DUF4220 domain-containing protein</fullName>
    </recommendedName>
</protein>
<keyword evidence="2" id="KW-0812">Transmembrane</keyword>
<evidence type="ECO:0000256" key="2">
    <source>
        <dbReference type="SAM" id="Phobius"/>
    </source>
</evidence>
<comment type="caution">
    <text evidence="4">The sequence shown here is derived from an EMBL/GenBank/DDBJ whole genome shotgun (WGS) entry which is preliminary data.</text>
</comment>
<feature type="domain" description="DUF4220" evidence="3">
    <location>
        <begin position="72"/>
        <end position="394"/>
    </location>
</feature>
<keyword evidence="5" id="KW-1185">Reference proteome</keyword>
<feature type="transmembrane region" description="Helical" evidence="2">
    <location>
        <begin position="118"/>
        <end position="138"/>
    </location>
</feature>
<dbReference type="Pfam" id="PF13968">
    <property type="entry name" value="DUF4220"/>
    <property type="match status" value="1"/>
</dbReference>
<reference evidence="4 5" key="3">
    <citation type="submission" date="2019-11" db="EMBL/GenBank/DDBJ databases">
        <title>A de novo genome assembly of a pear dwarfing rootstock.</title>
        <authorList>
            <person name="Wang F."/>
            <person name="Wang J."/>
            <person name="Li S."/>
            <person name="Zhang Y."/>
            <person name="Fang M."/>
            <person name="Ma L."/>
            <person name="Zhao Y."/>
            <person name="Jiang S."/>
        </authorList>
    </citation>
    <scope>NUCLEOTIDE SEQUENCE [LARGE SCALE GENOMIC DNA]</scope>
    <source>
        <strain evidence="4">S2</strain>
        <tissue evidence="4">Leaf</tissue>
    </source>
</reference>
<feature type="transmembrane region" description="Helical" evidence="2">
    <location>
        <begin position="69"/>
        <end position="91"/>
    </location>
</feature>
<gene>
    <name evidence="4" type="ORF">D8674_025094</name>
</gene>
<feature type="transmembrane region" description="Helical" evidence="2">
    <location>
        <begin position="38"/>
        <end position="57"/>
    </location>
</feature>
<sequence length="1074" mass="122924">MLLTVLVPALSSWVFVEKRRLVQFFPEHVQKLWSTWELRLLVLISLASQISLVHFGSRRKYNVKTKIRVFVWFAYLVADWVATVAFCVLSRNQGKSCSCDAGMSNDSAPSLDEELSAFWAPFLLLHLGGPDTITIYALEDNELWLRHLLGLFVQSGIAIYIFLLAWNASWLSSLTIPMLLVGLIKYGERTLALRSANRKKLRESMLTRPDPGPNYAKFMGEFALNKVEGYEVTSAQQVHVPHASNSYNVVDRVNSGEANVVLKAHDLFMDFRRLFVDLILSFQDRDSIVEVELGYAYDAFYPKAPLIYTRRGCIFRAIIFFTTFLVLLCFVGSVRHKNWIDLLITYTLLVGAIILEIYAMVFGKTPFAQFVQRIQQADGQRWSNSMAQFNFLSFCLRRKPPAPPGIPKKFYASLKVWLFNHVMQKFDENLKMHLYVTHKPLSSELKRLIFDHLSEKSRSAGSLTELCATRGNLVLEQYGFSNYMDWTTKVEFDQSILLWHIATDLCHQCDPAGRSATENLHREMSNHIADYMMYLLVVCPFMIPIGIGLIRFQDSCAEAMEFFDARILSHSAKSAACKKLLRVSTEVKPAEVKGDRSKSVLFDASILASLLNKQNENKWEILSQVWNEILAYAASHCPGNYHAQQLRRGRRAPYSCLALDGSSCCTIGDTIIQHRQMTRASYVVSTWILGDHRGYTEVKDKGKEAMASDVVFLVVYHKLSFMLFCEKEPINMYSKWVINKVVGTYMSFQEMGSHLRNAEEKQTSDDENVSKSIEEFLGIAHDLEDIIDTFVLGRTRRRKSVFVRCITLFKEDFLVKRSHIQNNGVTAPEVSEDLALEYLEDLEKRGMVRRCCMTGKFYDIILPKAEQVGFFHINKNIASSSSSTDRDHVHQSQTPPPRVAVRRKDMQALQIGNFVTKIIGKRGYSLLMTLDLKHTYIRSLPVSFQNMDFLRHLYLNDIRAQHWTGFKDTRSIQTLSGIFVDRETLTLLEGYIKFPNNLKKLGVTGRLSTHGLGQCIAKLTSLKSLKLRSKQDDEMARTKKRSGNTYQFHYLRGIDAHKYARGICCRDSTSIFED</sequence>
<feature type="transmembrane region" description="Helical" evidence="2">
    <location>
        <begin position="145"/>
        <end position="163"/>
    </location>
</feature>
<feature type="transmembrane region" description="Helical" evidence="2">
    <location>
        <begin position="531"/>
        <end position="552"/>
    </location>
</feature>
<dbReference type="OrthoDB" id="1689146at2759"/>
<dbReference type="Proteomes" id="UP000327157">
    <property type="component" value="Chromosome 4"/>
</dbReference>
<proteinExistence type="predicted"/>
<organism evidence="4 5">
    <name type="scientific">Pyrus ussuriensis x Pyrus communis</name>
    <dbReference type="NCBI Taxonomy" id="2448454"/>
    <lineage>
        <taxon>Eukaryota</taxon>
        <taxon>Viridiplantae</taxon>
        <taxon>Streptophyta</taxon>
        <taxon>Embryophyta</taxon>
        <taxon>Tracheophyta</taxon>
        <taxon>Spermatophyta</taxon>
        <taxon>Magnoliopsida</taxon>
        <taxon>eudicotyledons</taxon>
        <taxon>Gunneridae</taxon>
        <taxon>Pentapetalae</taxon>
        <taxon>rosids</taxon>
        <taxon>fabids</taxon>
        <taxon>Rosales</taxon>
        <taxon>Rosaceae</taxon>
        <taxon>Amygdaloideae</taxon>
        <taxon>Maleae</taxon>
        <taxon>Pyrus</taxon>
    </lineage>
</organism>
<feature type="transmembrane region" description="Helical" evidence="2">
    <location>
        <begin position="339"/>
        <end position="363"/>
    </location>
</feature>
<dbReference type="Gene3D" id="3.80.10.10">
    <property type="entry name" value="Ribonuclease Inhibitor"/>
    <property type="match status" value="1"/>
</dbReference>
<keyword evidence="2" id="KW-0472">Membrane</keyword>
<dbReference type="InterPro" id="IPR007658">
    <property type="entry name" value="DUF594"/>
</dbReference>
<dbReference type="PANTHER" id="PTHR31325">
    <property type="entry name" value="OS01G0798800 PROTEIN-RELATED"/>
    <property type="match status" value="1"/>
</dbReference>
<dbReference type="AlphaFoldDB" id="A0A5N5H9U8"/>
<name>A0A5N5H9U8_9ROSA</name>
<feature type="region of interest" description="Disordered" evidence="1">
    <location>
        <begin position="879"/>
        <end position="898"/>
    </location>
</feature>
<evidence type="ECO:0000259" key="3">
    <source>
        <dbReference type="Pfam" id="PF13968"/>
    </source>
</evidence>